<accession>A0A2K1DXW0</accession>
<gene>
    <name evidence="1" type="ORF">C1T31_10130</name>
</gene>
<dbReference type="Proteomes" id="UP000236641">
    <property type="component" value="Unassembled WGS sequence"/>
</dbReference>
<dbReference type="AlphaFoldDB" id="A0A2K1DXW0"/>
<comment type="caution">
    <text evidence="1">The sequence shown here is derived from an EMBL/GenBank/DDBJ whole genome shotgun (WGS) entry which is preliminary data.</text>
</comment>
<evidence type="ECO:0000313" key="2">
    <source>
        <dbReference type="Proteomes" id="UP000236641"/>
    </source>
</evidence>
<proteinExistence type="predicted"/>
<dbReference type="OrthoDB" id="1445699at2"/>
<evidence type="ECO:0000313" key="1">
    <source>
        <dbReference type="EMBL" id="PNQ72853.1"/>
    </source>
</evidence>
<sequence>MKEVLKILNELTPKQKKEFDSDMQKLYLECHRILNGKLEKLKDVSVNLNINNEVYLNVVCEYDNNIKSLEQVKGRITYLKK</sequence>
<organism evidence="1 2">
    <name type="scientific">Hanstruepera neustonica</name>
    <dbReference type="NCBI Taxonomy" id="1445657"/>
    <lineage>
        <taxon>Bacteria</taxon>
        <taxon>Pseudomonadati</taxon>
        <taxon>Bacteroidota</taxon>
        <taxon>Flavobacteriia</taxon>
        <taxon>Flavobacteriales</taxon>
        <taxon>Flavobacteriaceae</taxon>
        <taxon>Hanstruepera</taxon>
    </lineage>
</organism>
<reference evidence="1 2" key="1">
    <citation type="submission" date="2018-01" db="EMBL/GenBank/DDBJ databases">
        <title>The draft genome of Hanstruepera neustonica JCM19743.</title>
        <authorList>
            <person name="He R.-H."/>
            <person name="Du Z.-J."/>
        </authorList>
    </citation>
    <scope>NUCLEOTIDE SEQUENCE [LARGE SCALE GENOMIC DNA]</scope>
    <source>
        <strain evidence="1 2">JCM19743</strain>
    </source>
</reference>
<keyword evidence="2" id="KW-1185">Reference proteome</keyword>
<protein>
    <submittedName>
        <fullName evidence="1">Uncharacterized protein</fullName>
    </submittedName>
</protein>
<dbReference type="RefSeq" id="WP_103052379.1">
    <property type="nucleotide sequence ID" value="NZ_POWF01000006.1"/>
</dbReference>
<dbReference type="EMBL" id="POWF01000006">
    <property type="protein sequence ID" value="PNQ72853.1"/>
    <property type="molecule type" value="Genomic_DNA"/>
</dbReference>
<name>A0A2K1DXW0_9FLAO</name>